<reference evidence="8" key="1">
    <citation type="journal article" date="2017" name="Genome Biol.">
        <title>Comparative genomics reveals high biological diversity and specific adaptations in the industrially and medically important fungal genus Aspergillus.</title>
        <authorList>
            <person name="de Vries R.P."/>
            <person name="Riley R."/>
            <person name="Wiebenga A."/>
            <person name="Aguilar-Osorio G."/>
            <person name="Amillis S."/>
            <person name="Uchima C.A."/>
            <person name="Anderluh G."/>
            <person name="Asadollahi M."/>
            <person name="Askin M."/>
            <person name="Barry K."/>
            <person name="Battaglia E."/>
            <person name="Bayram O."/>
            <person name="Benocci T."/>
            <person name="Braus-Stromeyer S.A."/>
            <person name="Caldana C."/>
            <person name="Canovas D."/>
            <person name="Cerqueira G.C."/>
            <person name="Chen F."/>
            <person name="Chen W."/>
            <person name="Choi C."/>
            <person name="Clum A."/>
            <person name="Dos Santos R.A."/>
            <person name="Damasio A.R."/>
            <person name="Diallinas G."/>
            <person name="Emri T."/>
            <person name="Fekete E."/>
            <person name="Flipphi M."/>
            <person name="Freyberg S."/>
            <person name="Gallo A."/>
            <person name="Gournas C."/>
            <person name="Habgood R."/>
            <person name="Hainaut M."/>
            <person name="Harispe M.L."/>
            <person name="Henrissat B."/>
            <person name="Hilden K.S."/>
            <person name="Hope R."/>
            <person name="Hossain A."/>
            <person name="Karabika E."/>
            <person name="Karaffa L."/>
            <person name="Karanyi Z."/>
            <person name="Krasevec N."/>
            <person name="Kuo A."/>
            <person name="Kusch H."/>
            <person name="LaButti K."/>
            <person name="Lagendijk E.L."/>
            <person name="Lapidus A."/>
            <person name="Levasseur A."/>
            <person name="Lindquist E."/>
            <person name="Lipzen A."/>
            <person name="Logrieco A.F."/>
            <person name="MacCabe A."/>
            <person name="Maekelae M.R."/>
            <person name="Malavazi I."/>
            <person name="Melin P."/>
            <person name="Meyer V."/>
            <person name="Mielnichuk N."/>
            <person name="Miskei M."/>
            <person name="Molnar A.P."/>
            <person name="Mule G."/>
            <person name="Ngan C.Y."/>
            <person name="Orejas M."/>
            <person name="Orosz E."/>
            <person name="Ouedraogo J.P."/>
            <person name="Overkamp K.M."/>
            <person name="Park H.-S."/>
            <person name="Perrone G."/>
            <person name="Piumi F."/>
            <person name="Punt P.J."/>
            <person name="Ram A.F."/>
            <person name="Ramon A."/>
            <person name="Rauscher S."/>
            <person name="Record E."/>
            <person name="Riano-Pachon D.M."/>
            <person name="Robert V."/>
            <person name="Roehrig J."/>
            <person name="Ruller R."/>
            <person name="Salamov A."/>
            <person name="Salih N.S."/>
            <person name="Samson R.A."/>
            <person name="Sandor E."/>
            <person name="Sanguinetti M."/>
            <person name="Schuetze T."/>
            <person name="Sepcic K."/>
            <person name="Shelest E."/>
            <person name="Sherlock G."/>
            <person name="Sophianopoulou V."/>
            <person name="Squina F.M."/>
            <person name="Sun H."/>
            <person name="Susca A."/>
            <person name="Todd R.B."/>
            <person name="Tsang A."/>
            <person name="Unkles S.E."/>
            <person name="van de Wiele N."/>
            <person name="van Rossen-Uffink D."/>
            <person name="Oliveira J.V."/>
            <person name="Vesth T.C."/>
            <person name="Visser J."/>
            <person name="Yu J.-H."/>
            <person name="Zhou M."/>
            <person name="Andersen M.R."/>
            <person name="Archer D.B."/>
            <person name="Baker S.E."/>
            <person name="Benoit I."/>
            <person name="Brakhage A.A."/>
            <person name="Braus G.H."/>
            <person name="Fischer R."/>
            <person name="Frisvad J.C."/>
            <person name="Goldman G.H."/>
            <person name="Houbraken J."/>
            <person name="Oakley B."/>
            <person name="Pocsi I."/>
            <person name="Scazzocchio C."/>
            <person name="Seiboth B."/>
            <person name="vanKuyk P.A."/>
            <person name="Wortman J."/>
            <person name="Dyer P.S."/>
            <person name="Grigoriev I.V."/>
        </authorList>
    </citation>
    <scope>NUCLEOTIDE SEQUENCE [LARGE SCALE GENOMIC DNA]</scope>
    <source>
        <strain evidence="8">CBS 583.65</strain>
    </source>
</reference>
<evidence type="ECO:0000256" key="3">
    <source>
        <dbReference type="ARBA" id="ARBA00022827"/>
    </source>
</evidence>
<dbReference type="RefSeq" id="XP_040671809.1">
    <property type="nucleotide sequence ID" value="XM_040818050.1"/>
</dbReference>
<dbReference type="PANTHER" id="PTHR47356:SF2">
    <property type="entry name" value="FAD-BINDING DOMAIN-CONTAINING PROTEIN-RELATED"/>
    <property type="match status" value="1"/>
</dbReference>
<organism evidence="7 8">
    <name type="scientific">Aspergillus versicolor CBS 583.65</name>
    <dbReference type="NCBI Taxonomy" id="1036611"/>
    <lineage>
        <taxon>Eukaryota</taxon>
        <taxon>Fungi</taxon>
        <taxon>Dikarya</taxon>
        <taxon>Ascomycota</taxon>
        <taxon>Pezizomycotina</taxon>
        <taxon>Eurotiomycetes</taxon>
        <taxon>Eurotiomycetidae</taxon>
        <taxon>Eurotiales</taxon>
        <taxon>Aspergillaceae</taxon>
        <taxon>Aspergillus</taxon>
        <taxon>Aspergillus subgen. Nidulantes</taxon>
    </lineage>
</organism>
<evidence type="ECO:0000313" key="8">
    <source>
        <dbReference type="Proteomes" id="UP000184073"/>
    </source>
</evidence>
<keyword evidence="3" id="KW-0274">FAD</keyword>
<dbReference type="GO" id="GO:0071949">
    <property type="term" value="F:FAD binding"/>
    <property type="evidence" value="ECO:0007669"/>
    <property type="project" value="InterPro"/>
</dbReference>
<keyword evidence="2" id="KW-0285">Flavoprotein</keyword>
<gene>
    <name evidence="7" type="ORF">ASPVEDRAFT_87371</name>
</gene>
<evidence type="ECO:0000256" key="4">
    <source>
        <dbReference type="ARBA" id="ARBA00023002"/>
    </source>
</evidence>
<proteinExistence type="inferred from homology"/>
<keyword evidence="5" id="KW-0812">Transmembrane</keyword>
<dbReference type="OrthoDB" id="10029326at2759"/>
<keyword evidence="8" id="KW-1185">Reference proteome</keyword>
<dbReference type="Proteomes" id="UP000184073">
    <property type="component" value="Unassembled WGS sequence"/>
</dbReference>
<accession>A0A1L9PX02</accession>
<dbReference type="PRINTS" id="PR00420">
    <property type="entry name" value="RNGMNOXGNASE"/>
</dbReference>
<dbReference type="SUPFAM" id="SSF51905">
    <property type="entry name" value="FAD/NAD(P)-binding domain"/>
    <property type="match status" value="1"/>
</dbReference>
<dbReference type="GeneID" id="63733561"/>
<evidence type="ECO:0000256" key="1">
    <source>
        <dbReference type="ARBA" id="ARBA00007992"/>
    </source>
</evidence>
<protein>
    <recommendedName>
        <fullName evidence="6">FAD-binding domain-containing protein</fullName>
    </recommendedName>
</protein>
<evidence type="ECO:0000256" key="5">
    <source>
        <dbReference type="SAM" id="Phobius"/>
    </source>
</evidence>
<keyword evidence="5" id="KW-1133">Transmembrane helix</keyword>
<dbReference type="AlphaFoldDB" id="A0A1L9PX02"/>
<feature type="domain" description="FAD-binding" evidence="6">
    <location>
        <begin position="12"/>
        <end position="361"/>
    </location>
</feature>
<name>A0A1L9PX02_ASPVE</name>
<evidence type="ECO:0000256" key="2">
    <source>
        <dbReference type="ARBA" id="ARBA00022630"/>
    </source>
</evidence>
<dbReference type="EMBL" id="KV878134">
    <property type="protein sequence ID" value="OJJ06047.1"/>
    <property type="molecule type" value="Genomic_DNA"/>
</dbReference>
<dbReference type="PANTHER" id="PTHR47356">
    <property type="entry name" value="FAD-DEPENDENT MONOOXYGENASE ASQG-RELATED"/>
    <property type="match status" value="1"/>
</dbReference>
<dbReference type="InterPro" id="IPR002938">
    <property type="entry name" value="FAD-bd"/>
</dbReference>
<dbReference type="VEuPathDB" id="FungiDB:ASPVEDRAFT_87371"/>
<dbReference type="Pfam" id="PF01494">
    <property type="entry name" value="FAD_binding_3"/>
    <property type="match status" value="1"/>
</dbReference>
<dbReference type="STRING" id="1036611.A0A1L9PX02"/>
<dbReference type="InterPro" id="IPR036188">
    <property type="entry name" value="FAD/NAD-bd_sf"/>
</dbReference>
<evidence type="ECO:0000313" key="7">
    <source>
        <dbReference type="EMBL" id="OJJ06047.1"/>
    </source>
</evidence>
<comment type="similarity">
    <text evidence="1">Belongs to the paxM FAD-dependent monooxygenase family.</text>
</comment>
<keyword evidence="4" id="KW-0560">Oxidoreductase</keyword>
<dbReference type="GO" id="GO:0004497">
    <property type="term" value="F:monooxygenase activity"/>
    <property type="evidence" value="ECO:0007669"/>
    <property type="project" value="InterPro"/>
</dbReference>
<sequence>MEQSTPPPSPRVIIIGGAITGLTLARCLEKAGIDYVLLEKHSDILTNLGGTLALLPAGCRVLDQLGVFDLLEECRSDLRGLVTALPDGYVYRKETFGLFGPKLGYPLTLLRRRDLLHALYTSLEDMSRIRLGAKVVDIAPRVASEPDGPLCVTTDSGEVYTGDIVVGADGVHGVVREHMWRIAGLQQTPRGKGNQVRTEKGAMTVDYYTILGATPAAESRLTEMIQPGDMHMRCDKGVLLTLIANSDGSVNWFVAFKMDRTRVYPDLPEKLSQEEIRATLEEYAEWKAWDGGADSSDITLGALWRVSPWVSATHLQEGLFDTWSSGRITCIGDTVFKFTPNLAQGANLCIESAAALANALYGMKSSGNATTTAIHEALTLYPKPLQSRIKQLCLISYHTTRVHLLDSSFLWYVARYILPYVMEPWVQYGVFLREHGMAVMLDYLPRPDRDKRAAEERARGWRMWRVVGNTALGMVLGIGAFCSFWLR</sequence>
<evidence type="ECO:0000259" key="6">
    <source>
        <dbReference type="Pfam" id="PF01494"/>
    </source>
</evidence>
<dbReference type="Gene3D" id="3.50.50.60">
    <property type="entry name" value="FAD/NAD(P)-binding domain"/>
    <property type="match status" value="1"/>
</dbReference>
<feature type="transmembrane region" description="Helical" evidence="5">
    <location>
        <begin position="466"/>
        <end position="486"/>
    </location>
</feature>
<keyword evidence="5" id="KW-0472">Membrane</keyword>
<dbReference type="InterPro" id="IPR050562">
    <property type="entry name" value="FAD_mOase_fung"/>
</dbReference>